<dbReference type="BioCyc" id="LINT1193029:G11R4-4306-MONOMER"/>
<sequence>MIKTEFYTKQKKSFEFKNRTYEIGGDILISGNVKLCGKKYVVFVNGDAMGKSIQGAGGALVLGTVFNTILTRSSISLYQNKQPEKWLEEAFFRTSKNF</sequence>
<gene>
    <name evidence="1" type="ORF">LEP1GSC124_0573</name>
</gene>
<dbReference type="AlphaFoldDB" id="M6ZH83"/>
<protein>
    <submittedName>
        <fullName evidence="1">Stage II sporulation protein E domain protein</fullName>
    </submittedName>
</protein>
<evidence type="ECO:0000313" key="2">
    <source>
        <dbReference type="Proteomes" id="UP000012117"/>
    </source>
</evidence>
<comment type="caution">
    <text evidence="1">The sequence shown here is derived from an EMBL/GenBank/DDBJ whole genome shotgun (WGS) entry which is preliminary data.</text>
</comment>
<name>M6ZH83_LEPIR</name>
<proteinExistence type="predicted"/>
<reference evidence="1 2" key="1">
    <citation type="submission" date="2013-01" db="EMBL/GenBank/DDBJ databases">
        <authorList>
            <person name="Harkins D.M."/>
            <person name="Durkin A.S."/>
            <person name="Brinkac L.M."/>
            <person name="Haft D.H."/>
            <person name="Selengut J.D."/>
            <person name="Sanka R."/>
            <person name="DePew J."/>
            <person name="Purushe J."/>
            <person name="Picardeau M."/>
            <person name="Werts C."/>
            <person name="Goarant C."/>
            <person name="Vinetz J.M."/>
            <person name="Sutton G.G."/>
            <person name="Nierman W.C."/>
            <person name="Fouts D.E."/>
        </authorList>
    </citation>
    <scope>NUCLEOTIDE SEQUENCE [LARGE SCALE GENOMIC DNA]</scope>
    <source>
        <strain evidence="1 2">200701872</strain>
    </source>
</reference>
<evidence type="ECO:0000313" key="1">
    <source>
        <dbReference type="EMBL" id="EMP05441.1"/>
    </source>
</evidence>
<dbReference type="Gene3D" id="3.60.40.10">
    <property type="entry name" value="PPM-type phosphatase domain"/>
    <property type="match status" value="1"/>
</dbReference>
<dbReference type="InterPro" id="IPR036457">
    <property type="entry name" value="PPM-type-like_dom_sf"/>
</dbReference>
<accession>M6ZH83</accession>
<dbReference type="Proteomes" id="UP000012117">
    <property type="component" value="Unassembled WGS sequence"/>
</dbReference>
<dbReference type="EMBL" id="AKWN02000440">
    <property type="protein sequence ID" value="EMP05441.1"/>
    <property type="molecule type" value="Genomic_DNA"/>
</dbReference>
<organism evidence="1 2">
    <name type="scientific">Leptospira interrogans serovar Pyrogenes str. 200701872</name>
    <dbReference type="NCBI Taxonomy" id="1193029"/>
    <lineage>
        <taxon>Bacteria</taxon>
        <taxon>Pseudomonadati</taxon>
        <taxon>Spirochaetota</taxon>
        <taxon>Spirochaetia</taxon>
        <taxon>Leptospirales</taxon>
        <taxon>Leptospiraceae</taxon>
        <taxon>Leptospira</taxon>
    </lineage>
</organism>